<feature type="coiled-coil region" evidence="1">
    <location>
        <begin position="10"/>
        <end position="37"/>
    </location>
</feature>
<proteinExistence type="predicted"/>
<evidence type="ECO:0008006" key="4">
    <source>
        <dbReference type="Google" id="ProtNLM"/>
    </source>
</evidence>
<evidence type="ECO:0000256" key="1">
    <source>
        <dbReference type="SAM" id="Coils"/>
    </source>
</evidence>
<keyword evidence="1" id="KW-0175">Coiled coil</keyword>
<gene>
    <name evidence="2" type="primary">Necator_chrX.g22191</name>
    <name evidence="2" type="ORF">RB195_022030</name>
</gene>
<evidence type="ECO:0000313" key="3">
    <source>
        <dbReference type="Proteomes" id="UP001303046"/>
    </source>
</evidence>
<protein>
    <recommendedName>
        <fullName evidence="4">Nucleoporin Nup54 alpha-helical domain-containing protein</fullName>
    </recommendedName>
</protein>
<dbReference type="Proteomes" id="UP001303046">
    <property type="component" value="Unassembled WGS sequence"/>
</dbReference>
<comment type="caution">
    <text evidence="2">The sequence shown here is derived from an EMBL/GenBank/DDBJ whole genome shotgun (WGS) entry which is preliminary data.</text>
</comment>
<evidence type="ECO:0000313" key="2">
    <source>
        <dbReference type="EMBL" id="KAK6760807.1"/>
    </source>
</evidence>
<reference evidence="2 3" key="1">
    <citation type="submission" date="2023-08" db="EMBL/GenBank/DDBJ databases">
        <title>A Necator americanus chromosomal reference genome.</title>
        <authorList>
            <person name="Ilik V."/>
            <person name="Petrzelkova K.J."/>
            <person name="Pardy F."/>
            <person name="Fuh T."/>
            <person name="Niatou-Singa F.S."/>
            <person name="Gouil Q."/>
            <person name="Baker L."/>
            <person name="Ritchie M.E."/>
            <person name="Jex A.R."/>
            <person name="Gazzola D."/>
            <person name="Li H."/>
            <person name="Toshio Fujiwara R."/>
            <person name="Zhan B."/>
            <person name="Aroian R.V."/>
            <person name="Pafco B."/>
            <person name="Schwarz E.M."/>
        </authorList>
    </citation>
    <scope>NUCLEOTIDE SEQUENCE [LARGE SCALE GENOMIC DNA]</scope>
    <source>
        <strain evidence="2 3">Aroian</strain>
        <tissue evidence="2">Whole animal</tissue>
    </source>
</reference>
<keyword evidence="3" id="KW-1185">Reference proteome</keyword>
<dbReference type="EMBL" id="JAVFWL010000006">
    <property type="protein sequence ID" value="KAK6760807.1"/>
    <property type="molecule type" value="Genomic_DNA"/>
</dbReference>
<organism evidence="2 3">
    <name type="scientific">Necator americanus</name>
    <name type="common">Human hookworm</name>
    <dbReference type="NCBI Taxonomy" id="51031"/>
    <lineage>
        <taxon>Eukaryota</taxon>
        <taxon>Metazoa</taxon>
        <taxon>Ecdysozoa</taxon>
        <taxon>Nematoda</taxon>
        <taxon>Chromadorea</taxon>
        <taxon>Rhabditida</taxon>
        <taxon>Rhabditina</taxon>
        <taxon>Rhabditomorpha</taxon>
        <taxon>Strongyloidea</taxon>
        <taxon>Ancylostomatidae</taxon>
        <taxon>Bunostominae</taxon>
        <taxon>Necator</taxon>
    </lineage>
</organism>
<sequence>MPNFLSYQWAGSTSRIKNELKKRIETLEKELGELKAASIVSNLQWNGTAPDEIEQCCEVLASIETQTSRLCKQVEKIDQAQRDERRRSLSKDSSATIIAELANLLNELKNIHTIMDNIKSELAEYFSM</sequence>
<name>A0ABR1EDN7_NECAM</name>
<accession>A0ABR1EDN7</accession>